<evidence type="ECO:0000256" key="8">
    <source>
        <dbReference type="SAM" id="MobiDB-lite"/>
    </source>
</evidence>
<name>A0A8E6B8T7_9BACT</name>
<dbReference type="AlphaFoldDB" id="A0A8E6B8T7"/>
<dbReference type="Pfam" id="PF01839">
    <property type="entry name" value="FG-GAP"/>
    <property type="match status" value="1"/>
</dbReference>
<evidence type="ECO:0000256" key="1">
    <source>
        <dbReference type="ARBA" id="ARBA00004167"/>
    </source>
</evidence>
<dbReference type="PANTHER" id="PTHR21419:SF30">
    <property type="entry name" value="IG-LIKE DOMAIN-CONTAINING PROTEIN"/>
    <property type="match status" value="1"/>
</dbReference>
<evidence type="ECO:0000256" key="5">
    <source>
        <dbReference type="ARBA" id="ARBA00022989"/>
    </source>
</evidence>
<feature type="compositionally biased region" description="Gly residues" evidence="8">
    <location>
        <begin position="328"/>
        <end position="351"/>
    </location>
</feature>
<dbReference type="KEGG" id="tsph:KIH39_10240"/>
<evidence type="ECO:0000256" key="3">
    <source>
        <dbReference type="ARBA" id="ARBA00022729"/>
    </source>
</evidence>
<keyword evidence="7" id="KW-0325">Glycoprotein</keyword>
<dbReference type="Gene3D" id="2.130.10.130">
    <property type="entry name" value="Integrin alpha, N-terminal"/>
    <property type="match status" value="1"/>
</dbReference>
<proteinExistence type="predicted"/>
<keyword evidence="4" id="KW-0677">Repeat</keyword>
<gene>
    <name evidence="9" type="ORF">KIH39_10240</name>
</gene>
<keyword evidence="6" id="KW-0472">Membrane</keyword>
<evidence type="ECO:0000313" key="9">
    <source>
        <dbReference type="EMBL" id="QVL34260.1"/>
    </source>
</evidence>
<dbReference type="InterPro" id="IPR045232">
    <property type="entry name" value="FAM234"/>
</dbReference>
<dbReference type="RefSeq" id="WP_213499232.1">
    <property type="nucleotide sequence ID" value="NZ_CP074694.1"/>
</dbReference>
<keyword evidence="3" id="KW-0732">Signal</keyword>
<dbReference type="Proteomes" id="UP000676194">
    <property type="component" value="Chromosome"/>
</dbReference>
<dbReference type="EMBL" id="CP074694">
    <property type="protein sequence ID" value="QVL34260.1"/>
    <property type="molecule type" value="Genomic_DNA"/>
</dbReference>
<keyword evidence="5" id="KW-1133">Transmembrane helix</keyword>
<feature type="region of interest" description="Disordered" evidence="8">
    <location>
        <begin position="327"/>
        <end position="351"/>
    </location>
</feature>
<comment type="subcellular location">
    <subcellularLocation>
        <location evidence="1">Membrane</location>
        <topology evidence="1">Single-pass membrane protein</topology>
    </subcellularLocation>
</comment>
<evidence type="ECO:0000256" key="4">
    <source>
        <dbReference type="ARBA" id="ARBA00022737"/>
    </source>
</evidence>
<keyword evidence="10" id="KW-1185">Reference proteome</keyword>
<dbReference type="GO" id="GO:0016020">
    <property type="term" value="C:membrane"/>
    <property type="evidence" value="ECO:0007669"/>
    <property type="project" value="UniProtKB-SubCell"/>
</dbReference>
<organism evidence="9 10">
    <name type="scientific">Telmatocola sphagniphila</name>
    <dbReference type="NCBI Taxonomy" id="1123043"/>
    <lineage>
        <taxon>Bacteria</taxon>
        <taxon>Pseudomonadati</taxon>
        <taxon>Planctomycetota</taxon>
        <taxon>Planctomycetia</taxon>
        <taxon>Gemmatales</taxon>
        <taxon>Gemmataceae</taxon>
    </lineage>
</organism>
<evidence type="ECO:0000256" key="2">
    <source>
        <dbReference type="ARBA" id="ARBA00022692"/>
    </source>
</evidence>
<sequence length="351" mass="34848">MITTLRLWPNVTNTASRRSPHTHARLNLETLESRDVPAAITDNGIAIATYNGQVDSTANLYDALTTAERIPTVTPFPGYRGALVTAAGDVNGDGVTDLIVAAQNSSGHVKVFDGKTGALLQSFLAFPGFMGTVNLGTADVNGDGDQDILISANGCNGAVKAISGQNGSTLASFLAFPGFLGNVSVSGANFAGGADDQIIVGAGGVGINGRVAIFNANGTVYNPGFFAFPGFNGAISVAGGDVNGDGISDIVVGAGPGAPGGAVKAFSGKDFSTIDSFLPYVSTVTNGVNVRVADGNADGVRDIFVWLQGGGYASLVGFNGKTGQLLAQGGGGEGTNSGGDSGSSGDSGGGS</sequence>
<protein>
    <submittedName>
        <fullName evidence="9">VCBS repeat-containing protein</fullName>
    </submittedName>
</protein>
<dbReference type="SMART" id="SM00191">
    <property type="entry name" value="Int_alpha"/>
    <property type="match status" value="3"/>
</dbReference>
<dbReference type="InterPro" id="IPR028994">
    <property type="entry name" value="Integrin_alpha_N"/>
</dbReference>
<evidence type="ECO:0000256" key="7">
    <source>
        <dbReference type="ARBA" id="ARBA00023180"/>
    </source>
</evidence>
<dbReference type="Pfam" id="PF13517">
    <property type="entry name" value="FG-GAP_3"/>
    <property type="match status" value="1"/>
</dbReference>
<evidence type="ECO:0000256" key="6">
    <source>
        <dbReference type="ARBA" id="ARBA00023136"/>
    </source>
</evidence>
<keyword evidence="2" id="KW-0812">Transmembrane</keyword>
<accession>A0A8E6B8T7</accession>
<dbReference type="InterPro" id="IPR013519">
    <property type="entry name" value="Int_alpha_beta-p"/>
</dbReference>
<reference evidence="9" key="1">
    <citation type="submission" date="2021-05" db="EMBL/GenBank/DDBJ databases">
        <title>Complete genome sequence of the cellulolytic planctomycete Telmatocola sphagniphila SP2T and characterization of the first cellulase from planctomycetes.</title>
        <authorList>
            <person name="Rakitin A.L."/>
            <person name="Beletsky A.V."/>
            <person name="Naumoff D.G."/>
            <person name="Kulichevskaya I.S."/>
            <person name="Mardanov A.V."/>
            <person name="Ravin N.V."/>
            <person name="Dedysh S.N."/>
        </authorList>
    </citation>
    <scope>NUCLEOTIDE SEQUENCE</scope>
    <source>
        <strain evidence="9">SP2T</strain>
    </source>
</reference>
<evidence type="ECO:0000313" key="10">
    <source>
        <dbReference type="Proteomes" id="UP000676194"/>
    </source>
</evidence>
<dbReference type="SUPFAM" id="SSF69318">
    <property type="entry name" value="Integrin alpha N-terminal domain"/>
    <property type="match status" value="1"/>
</dbReference>
<dbReference type="InterPro" id="IPR013517">
    <property type="entry name" value="FG-GAP"/>
</dbReference>
<dbReference type="PANTHER" id="PTHR21419">
    <property type="match status" value="1"/>
</dbReference>